<organism evidence="3 5">
    <name type="scientific">Prevotella communis</name>
    <dbReference type="NCBI Taxonomy" id="2913614"/>
    <lineage>
        <taxon>Bacteria</taxon>
        <taxon>Pseudomonadati</taxon>
        <taxon>Bacteroidota</taxon>
        <taxon>Bacteroidia</taxon>
        <taxon>Bacteroidales</taxon>
        <taxon>Prevotellaceae</taxon>
        <taxon>Prevotella</taxon>
    </lineage>
</organism>
<sequence>MRKLVLTTLITLGTLQAQAYDYPYLVFQNTEGTTTVLAVEQLSITISNGQLVATNADGTQSLPLTDLSKMYFTQQADLTGISNAGTQEEEVVEVFTTGGVKLGKYLNINEAKISLKPGLYILKSKQKSFKIVVK</sequence>
<name>A0A1H0ECH5_9BACT</name>
<dbReference type="Proteomes" id="UP000198779">
    <property type="component" value="Unassembled WGS sequence"/>
</dbReference>
<accession>A0A1H0ECH5</accession>
<dbReference type="Proteomes" id="UP000199134">
    <property type="component" value="Unassembled WGS sequence"/>
</dbReference>
<dbReference type="EMBL" id="FNIW01000003">
    <property type="protein sequence ID" value="SDN80029.1"/>
    <property type="molecule type" value="Genomic_DNA"/>
</dbReference>
<protein>
    <recommendedName>
        <fullName evidence="6">Por secretion system C-terminal sorting domain-containing protein</fullName>
    </recommendedName>
</protein>
<evidence type="ECO:0000313" key="4">
    <source>
        <dbReference type="Proteomes" id="UP000198779"/>
    </source>
</evidence>
<dbReference type="STRING" id="645274.SAMN04487901_11645"/>
<dbReference type="EMBL" id="FNCQ01000016">
    <property type="protein sequence ID" value="SDH09177.1"/>
    <property type="molecule type" value="Genomic_DNA"/>
</dbReference>
<reference evidence="2 5" key="1">
    <citation type="submission" date="2016-10" db="EMBL/GenBank/DDBJ databases">
        <authorList>
            <person name="de Groot N.N."/>
        </authorList>
    </citation>
    <scope>NUCLEOTIDE SEQUENCE [LARGE SCALE GENOMIC DNA]</scope>
    <source>
        <strain evidence="5">BP1-145</strain>
        <strain evidence="2">BP1-148</strain>
    </source>
</reference>
<feature type="signal peptide" evidence="1">
    <location>
        <begin position="1"/>
        <end position="19"/>
    </location>
</feature>
<proteinExistence type="predicted"/>
<dbReference type="RefSeq" id="WP_143005673.1">
    <property type="nucleotide sequence ID" value="NZ_FNCQ01000016.1"/>
</dbReference>
<evidence type="ECO:0000256" key="1">
    <source>
        <dbReference type="SAM" id="SignalP"/>
    </source>
</evidence>
<dbReference type="AlphaFoldDB" id="A0A1H0ECH5"/>
<reference evidence="3 4" key="2">
    <citation type="submission" date="2016-10" db="EMBL/GenBank/DDBJ databases">
        <authorList>
            <person name="Varghese N."/>
            <person name="Submissions S."/>
        </authorList>
    </citation>
    <scope>NUCLEOTIDE SEQUENCE</scope>
    <source>
        <strain evidence="3">BP1-145</strain>
        <strain evidence="4">BP1-148</strain>
    </source>
</reference>
<evidence type="ECO:0000313" key="2">
    <source>
        <dbReference type="EMBL" id="SDH09177.1"/>
    </source>
</evidence>
<gene>
    <name evidence="3" type="ORF">SAMN04487900_10397</name>
    <name evidence="2" type="ORF">SAMN04487901_11645</name>
</gene>
<evidence type="ECO:0008006" key="6">
    <source>
        <dbReference type="Google" id="ProtNLM"/>
    </source>
</evidence>
<keyword evidence="4" id="KW-1185">Reference proteome</keyword>
<feature type="chain" id="PRO_5041052528" description="Por secretion system C-terminal sorting domain-containing protein" evidence="1">
    <location>
        <begin position="20"/>
        <end position="134"/>
    </location>
</feature>
<evidence type="ECO:0000313" key="3">
    <source>
        <dbReference type="EMBL" id="SDN80029.1"/>
    </source>
</evidence>
<keyword evidence="1" id="KW-0732">Signal</keyword>
<accession>A0A1G7ZKR6</accession>
<evidence type="ECO:0000313" key="5">
    <source>
        <dbReference type="Proteomes" id="UP000199134"/>
    </source>
</evidence>